<accession>A0ACB9TI91</accession>
<evidence type="ECO:0000313" key="2">
    <source>
        <dbReference type="Proteomes" id="UP001056778"/>
    </source>
</evidence>
<keyword evidence="2" id="KW-1185">Reference proteome</keyword>
<reference evidence="1" key="1">
    <citation type="submission" date="2022-04" db="EMBL/GenBank/DDBJ databases">
        <title>Chromosome-scale genome assembly of Holotrichia oblita Faldermann.</title>
        <authorList>
            <person name="Rongchong L."/>
        </authorList>
    </citation>
    <scope>NUCLEOTIDE SEQUENCE</scope>
    <source>
        <strain evidence="1">81SQS9</strain>
    </source>
</reference>
<dbReference type="Proteomes" id="UP001056778">
    <property type="component" value="Chromosome 3"/>
</dbReference>
<evidence type="ECO:0000313" key="1">
    <source>
        <dbReference type="EMBL" id="KAI4466488.1"/>
    </source>
</evidence>
<name>A0ACB9TI91_HOLOL</name>
<comment type="caution">
    <text evidence="1">The sequence shown here is derived from an EMBL/GenBank/DDBJ whole genome shotgun (WGS) entry which is preliminary data.</text>
</comment>
<dbReference type="EMBL" id="CM043017">
    <property type="protein sequence ID" value="KAI4466488.1"/>
    <property type="molecule type" value="Genomic_DNA"/>
</dbReference>
<sequence length="265" mass="29768">MDATNSLDTLYSKIFVSGNDQENAVIKLLCEWAVSPERTGEHRALAVAALLDRRQNDTTTSSDQETSTLDDKDSNSSVPGGPPMFQSLLMNFLDTDAPVPTPEDCPQKKIAFTNLVHLFAELIRRDVFSHDAYMCTLISRGDLLGHEDSSDLAQPKIEVHSHQMDYDDSKIDDDLDKILQNIKEDQQNSMDIPDSPKDHDHAHHSHVSSAMGHVAMETDQNDHKVRPSRHLLYTTHFPLSQDDPFAQHDCNQRHILLYGVGNNNT</sequence>
<organism evidence="1 2">
    <name type="scientific">Holotrichia oblita</name>
    <name type="common">Chafer beetle</name>
    <dbReference type="NCBI Taxonomy" id="644536"/>
    <lineage>
        <taxon>Eukaryota</taxon>
        <taxon>Metazoa</taxon>
        <taxon>Ecdysozoa</taxon>
        <taxon>Arthropoda</taxon>
        <taxon>Hexapoda</taxon>
        <taxon>Insecta</taxon>
        <taxon>Pterygota</taxon>
        <taxon>Neoptera</taxon>
        <taxon>Endopterygota</taxon>
        <taxon>Coleoptera</taxon>
        <taxon>Polyphaga</taxon>
        <taxon>Scarabaeiformia</taxon>
        <taxon>Scarabaeidae</taxon>
        <taxon>Melolonthinae</taxon>
        <taxon>Holotrichia</taxon>
    </lineage>
</organism>
<gene>
    <name evidence="1" type="ORF">MML48_3g00012989</name>
</gene>
<protein>
    <submittedName>
        <fullName evidence="1">Mediator of rna polymerase ii transcription subunit 12</fullName>
    </submittedName>
</protein>
<proteinExistence type="predicted"/>